<sequence length="395" mass="43064">MSQLLAGHNAGFRVRAQNEIIEDQFTKLSDAAKEGDNYWAVQAINTLRSLASGYNGDNVYVSVDNRYADGRTLFKIVMPGCEAYVRHESNGELLILKIQASDDYAQMQNDGKKPGYFELEYNERGQLAPEPKQTITKTRDRKTVVICGGQPTINEARQAAIHYVKAMKIADAEDVCFVHTPSDSNSFRGNRRINSRKADKDPAMRESALIVRDLMLSAQGIGKVKWITQGAGSGITYQALTMKGGQELNMKGHWLYLAGATTSAPALEQQAVTLGFTTDRDNKYYDSLNPDQLIGSGRLQGGNILTAWRRLRSGRDTEYTPLKFGVDAGKEALMMNSTFNSVSAVQKALVVAGAATGLASGATAIAGLGIALLGVGGIAFHSFFPEEYHNSKDKF</sequence>
<protein>
    <submittedName>
        <fullName evidence="2">Uncharacterized protein</fullName>
    </submittedName>
</protein>
<keyword evidence="1" id="KW-1133">Transmembrane helix</keyword>
<dbReference type="AlphaFoldDB" id="A0A1N7P245"/>
<gene>
    <name evidence="2" type="ORF">SAMN05421686_10888</name>
</gene>
<organism evidence="2 3">
    <name type="scientific">Thalassolituus maritimus</name>
    <dbReference type="NCBI Taxonomy" id="484498"/>
    <lineage>
        <taxon>Bacteria</taxon>
        <taxon>Pseudomonadati</taxon>
        <taxon>Pseudomonadota</taxon>
        <taxon>Gammaproteobacteria</taxon>
        <taxon>Oceanospirillales</taxon>
        <taxon>Oceanospirillaceae</taxon>
        <taxon>Thalassolituus</taxon>
    </lineage>
</organism>
<keyword evidence="1" id="KW-0812">Transmembrane</keyword>
<reference evidence="3" key="1">
    <citation type="submission" date="2017-01" db="EMBL/GenBank/DDBJ databases">
        <authorList>
            <person name="Varghese N."/>
            <person name="Submissions S."/>
        </authorList>
    </citation>
    <scope>NUCLEOTIDE SEQUENCE [LARGE SCALE GENOMIC DNA]</scope>
    <source>
        <strain evidence="3">DSM 24913</strain>
    </source>
</reference>
<feature type="transmembrane region" description="Helical" evidence="1">
    <location>
        <begin position="364"/>
        <end position="384"/>
    </location>
</feature>
<evidence type="ECO:0000256" key="1">
    <source>
        <dbReference type="SAM" id="Phobius"/>
    </source>
</evidence>
<dbReference type="RefSeq" id="WP_076516858.1">
    <property type="nucleotide sequence ID" value="NZ_FTOH01000008.1"/>
</dbReference>
<dbReference type="STRING" id="484498.SAMN05421686_10888"/>
<evidence type="ECO:0000313" key="2">
    <source>
        <dbReference type="EMBL" id="SIT04653.1"/>
    </source>
</evidence>
<evidence type="ECO:0000313" key="3">
    <source>
        <dbReference type="Proteomes" id="UP000185639"/>
    </source>
</evidence>
<dbReference type="Proteomes" id="UP000185639">
    <property type="component" value="Unassembled WGS sequence"/>
</dbReference>
<accession>A0A1N7P245</accession>
<keyword evidence="3" id="KW-1185">Reference proteome</keyword>
<keyword evidence="1" id="KW-0472">Membrane</keyword>
<dbReference type="EMBL" id="FTOH01000008">
    <property type="protein sequence ID" value="SIT04653.1"/>
    <property type="molecule type" value="Genomic_DNA"/>
</dbReference>
<proteinExistence type="predicted"/>
<name>A0A1N7P245_9GAMM</name>